<accession>A0A4Y9ZJ29</accession>
<dbReference type="AlphaFoldDB" id="A0A4Y9ZJ29"/>
<evidence type="ECO:0000313" key="1">
    <source>
        <dbReference type="EMBL" id="TFY73459.1"/>
    </source>
</evidence>
<dbReference type="EMBL" id="SFCI01002837">
    <property type="protein sequence ID" value="TFY73459.1"/>
    <property type="molecule type" value="Genomic_DNA"/>
</dbReference>
<gene>
    <name evidence="1" type="ORF">EWM64_g10553</name>
</gene>
<keyword evidence="2" id="KW-1185">Reference proteome</keyword>
<proteinExistence type="predicted"/>
<dbReference type="Proteomes" id="UP000298061">
    <property type="component" value="Unassembled WGS sequence"/>
</dbReference>
<comment type="caution">
    <text evidence="1">The sequence shown here is derived from an EMBL/GenBank/DDBJ whole genome shotgun (WGS) entry which is preliminary data.</text>
</comment>
<reference evidence="1 2" key="1">
    <citation type="submission" date="2019-02" db="EMBL/GenBank/DDBJ databases">
        <title>Genome sequencing of the rare red list fungi Hericium alpestre (H. flagellum).</title>
        <authorList>
            <person name="Buettner E."/>
            <person name="Kellner H."/>
        </authorList>
    </citation>
    <scope>NUCLEOTIDE SEQUENCE [LARGE SCALE GENOMIC DNA]</scope>
    <source>
        <strain evidence="1 2">DSM 108284</strain>
    </source>
</reference>
<name>A0A4Y9ZJ29_9AGAM</name>
<protein>
    <submittedName>
        <fullName evidence="1">Uncharacterized protein</fullName>
    </submittedName>
</protein>
<sequence>MAAPCAAGAAPMEPMSKQLDDTHGISMDAQVVDHRYAADLIVGKEELPLHTLAFCSDGTLS</sequence>
<organism evidence="1 2">
    <name type="scientific">Hericium alpestre</name>
    <dbReference type="NCBI Taxonomy" id="135208"/>
    <lineage>
        <taxon>Eukaryota</taxon>
        <taxon>Fungi</taxon>
        <taxon>Dikarya</taxon>
        <taxon>Basidiomycota</taxon>
        <taxon>Agaricomycotina</taxon>
        <taxon>Agaricomycetes</taxon>
        <taxon>Russulales</taxon>
        <taxon>Hericiaceae</taxon>
        <taxon>Hericium</taxon>
    </lineage>
</organism>
<evidence type="ECO:0000313" key="2">
    <source>
        <dbReference type="Proteomes" id="UP000298061"/>
    </source>
</evidence>